<sequence>MRKRKRKRKKVIQQILHRAGRYQDLLTCSQPMTPRIVADIGKKSITKPWDMLAIVANSCGYAIRFNAEKLRRSEASLSLSILAQCLLNGEVLHNGGRPIPEAADLTLPEYLERALFSGFYRNTSKYNLTINKSCRFIDASFSESGIHTHGHFWKLGKVINTRNWPDQGARLDVTHGKLELIQRRRLAYMTKWLEKECHGNLADSIRNYLSRDTKLAGVSENQMSFTELYMHAMAVEISGAIERGDPLALGCLWDTNGPETYSPYMAVFARGDRDGYDGEVFAFTASRPEDASSDEFHVNDLDRHVSFEVAVEEKIQGQTWLVPTLRIRRWLPGMSFFRGVPREEVVFPWPSDLKGII</sequence>
<comment type="caution">
    <text evidence="1">The sequence shown here is derived from an EMBL/GenBank/DDBJ whole genome shotgun (WGS) entry which is preliminary data.</text>
</comment>
<dbReference type="Proteomes" id="UP001172101">
    <property type="component" value="Unassembled WGS sequence"/>
</dbReference>
<organism evidence="1 2">
    <name type="scientific">Lasiosphaeria miniovina</name>
    <dbReference type="NCBI Taxonomy" id="1954250"/>
    <lineage>
        <taxon>Eukaryota</taxon>
        <taxon>Fungi</taxon>
        <taxon>Dikarya</taxon>
        <taxon>Ascomycota</taxon>
        <taxon>Pezizomycotina</taxon>
        <taxon>Sordariomycetes</taxon>
        <taxon>Sordariomycetidae</taxon>
        <taxon>Sordariales</taxon>
        <taxon>Lasiosphaeriaceae</taxon>
        <taxon>Lasiosphaeria</taxon>
    </lineage>
</organism>
<dbReference type="RefSeq" id="XP_060294842.1">
    <property type="nucleotide sequence ID" value="XM_060442339.1"/>
</dbReference>
<evidence type="ECO:0000313" key="1">
    <source>
        <dbReference type="EMBL" id="KAK0713519.1"/>
    </source>
</evidence>
<dbReference type="AlphaFoldDB" id="A0AA40ACT1"/>
<feature type="non-terminal residue" evidence="1">
    <location>
        <position position="357"/>
    </location>
</feature>
<accession>A0AA40ACT1</accession>
<evidence type="ECO:0000313" key="2">
    <source>
        <dbReference type="Proteomes" id="UP001172101"/>
    </source>
</evidence>
<reference evidence="1" key="1">
    <citation type="submission" date="2023-06" db="EMBL/GenBank/DDBJ databases">
        <title>Genome-scale phylogeny and comparative genomics of the fungal order Sordariales.</title>
        <authorList>
            <consortium name="Lawrence Berkeley National Laboratory"/>
            <person name="Hensen N."/>
            <person name="Bonometti L."/>
            <person name="Westerberg I."/>
            <person name="Brannstrom I.O."/>
            <person name="Guillou S."/>
            <person name="Cros-Aarteil S."/>
            <person name="Calhoun S."/>
            <person name="Haridas S."/>
            <person name="Kuo A."/>
            <person name="Mondo S."/>
            <person name="Pangilinan J."/>
            <person name="Riley R."/>
            <person name="LaButti K."/>
            <person name="Andreopoulos B."/>
            <person name="Lipzen A."/>
            <person name="Chen C."/>
            <person name="Yanf M."/>
            <person name="Daum C."/>
            <person name="Ng V."/>
            <person name="Clum A."/>
            <person name="Steindorff A."/>
            <person name="Ohm R."/>
            <person name="Martin F."/>
            <person name="Silar P."/>
            <person name="Natvig D."/>
            <person name="Lalanne C."/>
            <person name="Gautier V."/>
            <person name="Ament-velasquez S.L."/>
            <person name="Kruys A."/>
            <person name="Hutchinson M.I."/>
            <person name="Powell A.J."/>
            <person name="Barry K."/>
            <person name="Miller A.N."/>
            <person name="Grigoriev I.V."/>
            <person name="Debuchy R."/>
            <person name="Gladieux P."/>
            <person name="Thoren M.H."/>
            <person name="Johannesson H."/>
        </authorList>
    </citation>
    <scope>NUCLEOTIDE SEQUENCE</scope>
    <source>
        <strain evidence="1">SMH2392-1A</strain>
    </source>
</reference>
<proteinExistence type="predicted"/>
<protein>
    <submittedName>
        <fullName evidence="1">Uncharacterized protein</fullName>
    </submittedName>
</protein>
<keyword evidence="2" id="KW-1185">Reference proteome</keyword>
<dbReference type="GeneID" id="85325609"/>
<dbReference type="EMBL" id="JAUIRO010000005">
    <property type="protein sequence ID" value="KAK0713519.1"/>
    <property type="molecule type" value="Genomic_DNA"/>
</dbReference>
<name>A0AA40ACT1_9PEZI</name>
<gene>
    <name evidence="1" type="ORF">B0T26DRAFT_717670</name>
</gene>